<dbReference type="RefSeq" id="WP_205114737.1">
    <property type="nucleotide sequence ID" value="NZ_CP070273.1"/>
</dbReference>
<gene>
    <name evidence="1" type="ORF">JSY38_00520</name>
</gene>
<organism evidence="1 2">
    <name type="scientific">Marinomonas foliarum</name>
    <dbReference type="NCBI Taxonomy" id="491950"/>
    <lineage>
        <taxon>Bacteria</taxon>
        <taxon>Pseudomonadati</taxon>
        <taxon>Pseudomonadota</taxon>
        <taxon>Gammaproteobacteria</taxon>
        <taxon>Oceanospirillales</taxon>
        <taxon>Oceanospirillaceae</taxon>
        <taxon>Marinomonas</taxon>
    </lineage>
</organism>
<reference evidence="1 2" key="1">
    <citation type="submission" date="2021-02" db="EMBL/GenBank/DDBJ databases">
        <title>The genome of Marinomonas foliarum JZW.</title>
        <authorList>
            <person name="Sun M."/>
        </authorList>
    </citation>
    <scope>NUCLEOTIDE SEQUENCE [LARGE SCALE GENOMIC DNA]</scope>
    <source>
        <strain evidence="1 2">JZW</strain>
    </source>
</reference>
<keyword evidence="2" id="KW-1185">Reference proteome</keyword>
<protein>
    <submittedName>
        <fullName evidence="1">Uncharacterized protein</fullName>
    </submittedName>
</protein>
<sequence>MSYFAFRFFEPDDLQRSSLAVFTESKVGLDTISRILKQDVSENLVPKHVYLINPQEHSYSLIECINNESLVSEFESYLGDVNERLRCLSFDSKGELKFCDSTAVGKSLSSMIFQSGMLELFKKHRGLIESNTAYHFVKPSGDHCDKFIRASNLLVSSSEVTFLAISLLPYLKPNLKCIYVDTSSISFLISIAIRLYSNFDCGTPAIESFESYAALNHPYDFVEDSTSLIFISATTSGSLANNLLENTSLQKDQIVTLFHVNLPTHQEGIYDISRVVLNSLVSTKATQCEFCKQGSKPIRIAGDQFLPENPKHDPLVIKKTDFSSNREKFFRQFAAMRVLRWNQIGVNSDKSKEHFYLDVKTSLENMAKDFSDNLERSAKRYISRDLKTVITLDDPGSIALKNAIDRYMGNSIDLRFLSATDLNHTDLSDSGSVLVIAGAMTSGRSLLSISRKLRCINSLSSIVYFVGFSKLPSNEAKTQLEKDLKQGGHEVIILNNCPLPRIKEYSKTAWDWEREKLRPIGGDDPLGDNENSLPPLLDFRRQKIVNDELASDDLFLCNVHGEPLKLRRTFAFWSELAFDEERLKKVTQADVYWTVQCIIHDLRIKSEGGGLASAYHTTLISPANFDRYNDGIIQAALLRAAYPVELDYRLDPLFSRQMTDVCASVIRNCNNDQGEAALEFLMALWSGRMHLLDEHLKELSECFNDDMTVDVKFLLRQLYS</sequence>
<accession>A0ABX7IPY4</accession>
<evidence type="ECO:0000313" key="1">
    <source>
        <dbReference type="EMBL" id="QRV24066.1"/>
    </source>
</evidence>
<proteinExistence type="predicted"/>
<evidence type="ECO:0000313" key="2">
    <source>
        <dbReference type="Proteomes" id="UP000644167"/>
    </source>
</evidence>
<dbReference type="Proteomes" id="UP000644167">
    <property type="component" value="Chromosome"/>
</dbReference>
<dbReference type="EMBL" id="CP070273">
    <property type="protein sequence ID" value="QRV24066.1"/>
    <property type="molecule type" value="Genomic_DNA"/>
</dbReference>
<name>A0ABX7IPY4_9GAMM</name>